<name>A0A3P1XUV6_TANFO</name>
<keyword evidence="1" id="KW-0732">Signal</keyword>
<sequence length="158" mass="17473">MKARKMKHVKQPVVWVIALVAVALTACGGSKQQQAASDKGEVTFIYEIENILKMTNGVVLMGKTFSGSEGTLSVGEEITYYDSAGEKMFTCKIASIGLPDGTQTLKQITADGKAYNLVIYDRTKDEFEISGYLVKGDFEKLVEELLEWEESKKTKSEE</sequence>
<evidence type="ECO:0000313" key="2">
    <source>
        <dbReference type="EMBL" id="RRD62624.1"/>
    </source>
</evidence>
<dbReference type="Proteomes" id="UP000278609">
    <property type="component" value="Unassembled WGS sequence"/>
</dbReference>
<dbReference type="EMBL" id="RQYS01000008">
    <property type="protein sequence ID" value="RRD62624.1"/>
    <property type="molecule type" value="Genomic_DNA"/>
</dbReference>
<gene>
    <name evidence="2" type="ORF">EII40_02830</name>
</gene>
<evidence type="ECO:0008006" key="4">
    <source>
        <dbReference type="Google" id="ProtNLM"/>
    </source>
</evidence>
<evidence type="ECO:0000256" key="1">
    <source>
        <dbReference type="SAM" id="SignalP"/>
    </source>
</evidence>
<proteinExistence type="predicted"/>
<protein>
    <recommendedName>
        <fullName evidence="4">Lipoprotein</fullName>
    </recommendedName>
</protein>
<organism evidence="2 3">
    <name type="scientific">Tannerella forsythia</name>
    <name type="common">Bacteroides forsythus</name>
    <dbReference type="NCBI Taxonomy" id="28112"/>
    <lineage>
        <taxon>Bacteria</taxon>
        <taxon>Pseudomonadati</taxon>
        <taxon>Bacteroidota</taxon>
        <taxon>Bacteroidia</taxon>
        <taxon>Bacteroidales</taxon>
        <taxon>Tannerellaceae</taxon>
        <taxon>Tannerella</taxon>
    </lineage>
</organism>
<dbReference type="PROSITE" id="PS51257">
    <property type="entry name" value="PROKAR_LIPOPROTEIN"/>
    <property type="match status" value="1"/>
</dbReference>
<accession>A0A3P1XUV6</accession>
<evidence type="ECO:0000313" key="3">
    <source>
        <dbReference type="Proteomes" id="UP000278609"/>
    </source>
</evidence>
<feature type="chain" id="PRO_5018086812" description="Lipoprotein" evidence="1">
    <location>
        <begin position="36"/>
        <end position="158"/>
    </location>
</feature>
<dbReference type="AlphaFoldDB" id="A0A3P1XUV6"/>
<reference evidence="2 3" key="1">
    <citation type="submission" date="2018-11" db="EMBL/GenBank/DDBJ databases">
        <title>Genomes From Bacteria Associated with the Canine Oral Cavity: a Test Case for Automated Genome-Based Taxonomic Assignment.</title>
        <authorList>
            <person name="Coil D.A."/>
            <person name="Jospin G."/>
            <person name="Darling A.E."/>
            <person name="Wallis C."/>
            <person name="Davis I.J."/>
            <person name="Harris S."/>
            <person name="Eisen J.A."/>
            <person name="Holcombe L.J."/>
            <person name="O'Flynn C."/>
        </authorList>
    </citation>
    <scope>NUCLEOTIDE SEQUENCE [LARGE SCALE GENOMIC DNA]</scope>
    <source>
        <strain evidence="2 3">OH2617_COT-023</strain>
    </source>
</reference>
<feature type="signal peptide" evidence="1">
    <location>
        <begin position="1"/>
        <end position="35"/>
    </location>
</feature>
<comment type="caution">
    <text evidence="2">The sequence shown here is derived from an EMBL/GenBank/DDBJ whole genome shotgun (WGS) entry which is preliminary data.</text>
</comment>